<dbReference type="InterPro" id="IPR036250">
    <property type="entry name" value="AcylCo_DH-like_C"/>
</dbReference>
<reference evidence="3" key="1">
    <citation type="submission" date="2011-04" db="EMBL/GenBank/DDBJ databases">
        <title>Evolution of plant cell wall degrading machinery underlies the functional diversity of forest fungi.</title>
        <authorList>
            <consortium name="US DOE Joint Genome Institute (JGI-PGF)"/>
            <person name="Eastwood D.C."/>
            <person name="Floudas D."/>
            <person name="Binder M."/>
            <person name="Majcherczyk A."/>
            <person name="Schneider P."/>
            <person name="Aerts A."/>
            <person name="Asiegbu F.O."/>
            <person name="Baker S.E."/>
            <person name="Barry K."/>
            <person name="Bendiksby M."/>
            <person name="Blumentritt M."/>
            <person name="Coutinho P.M."/>
            <person name="Cullen D."/>
            <person name="Cullen D."/>
            <person name="Gathman A."/>
            <person name="Goodell B."/>
            <person name="Henrissat B."/>
            <person name="Ihrmark K."/>
            <person name="Kauserud H."/>
            <person name="Kohler A."/>
            <person name="LaButti K."/>
            <person name="Lapidus A."/>
            <person name="Lavin J.L."/>
            <person name="Lee Y.-H."/>
            <person name="Lindquist E."/>
            <person name="Lilly W."/>
            <person name="Lucas S."/>
            <person name="Morin E."/>
            <person name="Murat C."/>
            <person name="Oguiza J.A."/>
            <person name="Park J."/>
            <person name="Pisabarro A.G."/>
            <person name="Riley R."/>
            <person name="Rosling A."/>
            <person name="Salamov A."/>
            <person name="Schmidt O."/>
            <person name="Schmutz J."/>
            <person name="Skrede I."/>
            <person name="Stenlid J."/>
            <person name="Wiebenga A."/>
            <person name="Xie X."/>
            <person name="Kues U."/>
            <person name="Hibbett D.S."/>
            <person name="Hoffmeister D."/>
            <person name="Hogberg N."/>
            <person name="Martin F."/>
            <person name="Grigoriev I.V."/>
            <person name="Watkinson S.C."/>
        </authorList>
    </citation>
    <scope>NUCLEOTIDE SEQUENCE</scope>
    <source>
        <strain evidence="3">S7.9</strain>
    </source>
</reference>
<dbReference type="EMBL" id="GL945437">
    <property type="protein sequence ID" value="EGO22348.1"/>
    <property type="molecule type" value="Genomic_DNA"/>
</dbReference>
<dbReference type="RefSeq" id="XP_007320886.1">
    <property type="nucleotide sequence ID" value="XM_007320824.1"/>
</dbReference>
<dbReference type="AlphaFoldDB" id="F8P2G3"/>
<protein>
    <recommendedName>
        <fullName evidence="2">Acyl-CoA oxidase C-alpha1 domain-containing protein</fullName>
    </recommendedName>
</protein>
<dbReference type="PANTHER" id="PTHR10909">
    <property type="entry name" value="ELECTRON TRANSPORT OXIDOREDUCTASE"/>
    <property type="match status" value="1"/>
</dbReference>
<dbReference type="Gene3D" id="1.20.140.10">
    <property type="entry name" value="Butyryl-CoA Dehydrogenase, subunit A, domain 3"/>
    <property type="match status" value="1"/>
</dbReference>
<dbReference type="SUPFAM" id="SSF47203">
    <property type="entry name" value="Acyl-CoA dehydrogenase C-terminal domain-like"/>
    <property type="match status" value="1"/>
</dbReference>
<dbReference type="GeneID" id="18813531"/>
<name>F8P2G3_SERL9</name>
<feature type="region of interest" description="Disordered" evidence="1">
    <location>
        <begin position="550"/>
        <end position="572"/>
    </location>
</feature>
<dbReference type="HOGENOM" id="CLU_028041_1_0_1"/>
<dbReference type="Gene3D" id="2.40.110.10">
    <property type="entry name" value="Butyryl-CoA Dehydrogenase, subunit A, domain 2"/>
    <property type="match status" value="1"/>
</dbReference>
<evidence type="ECO:0000259" key="2">
    <source>
        <dbReference type="Pfam" id="PF22924"/>
    </source>
</evidence>
<dbReference type="SUPFAM" id="SSF56645">
    <property type="entry name" value="Acyl-CoA dehydrogenase NM domain-like"/>
    <property type="match status" value="1"/>
</dbReference>
<dbReference type="GO" id="GO:0003997">
    <property type="term" value="F:acyl-CoA oxidase activity"/>
    <property type="evidence" value="ECO:0007669"/>
    <property type="project" value="InterPro"/>
</dbReference>
<dbReference type="InterPro" id="IPR009100">
    <property type="entry name" value="AcylCoA_DH/oxidase_NM_dom_sf"/>
</dbReference>
<dbReference type="GO" id="GO:0033540">
    <property type="term" value="P:fatty acid beta-oxidation using acyl-CoA oxidase"/>
    <property type="evidence" value="ECO:0007669"/>
    <property type="project" value="TreeGrafter"/>
</dbReference>
<dbReference type="Proteomes" id="UP000008064">
    <property type="component" value="Unassembled WGS sequence"/>
</dbReference>
<dbReference type="Pfam" id="PF22924">
    <property type="entry name" value="ACOX_C_alpha1"/>
    <property type="match status" value="1"/>
</dbReference>
<dbReference type="InterPro" id="IPR046373">
    <property type="entry name" value="Acyl-CoA_Oxase/DH_mid-dom_sf"/>
</dbReference>
<dbReference type="InterPro" id="IPR012258">
    <property type="entry name" value="Acyl-CoA_oxidase"/>
</dbReference>
<evidence type="ECO:0000256" key="1">
    <source>
        <dbReference type="SAM" id="MobiDB-lite"/>
    </source>
</evidence>
<dbReference type="OrthoDB" id="538336at2759"/>
<organism>
    <name type="scientific">Serpula lacrymans var. lacrymans (strain S7.9)</name>
    <name type="common">Dry rot fungus</name>
    <dbReference type="NCBI Taxonomy" id="578457"/>
    <lineage>
        <taxon>Eukaryota</taxon>
        <taxon>Fungi</taxon>
        <taxon>Dikarya</taxon>
        <taxon>Basidiomycota</taxon>
        <taxon>Agaricomycotina</taxon>
        <taxon>Agaricomycetes</taxon>
        <taxon>Agaricomycetidae</taxon>
        <taxon>Boletales</taxon>
        <taxon>Coniophorineae</taxon>
        <taxon>Serpulaceae</taxon>
        <taxon>Serpula</taxon>
    </lineage>
</organism>
<dbReference type="GO" id="GO:0005777">
    <property type="term" value="C:peroxisome"/>
    <property type="evidence" value="ECO:0007669"/>
    <property type="project" value="InterPro"/>
</dbReference>
<dbReference type="PANTHER" id="PTHR10909:SF382">
    <property type="entry name" value="ACYL-COENZYME A OXIDASE"/>
    <property type="match status" value="1"/>
</dbReference>
<dbReference type="InterPro" id="IPR055060">
    <property type="entry name" value="ACOX_C_alpha1"/>
</dbReference>
<dbReference type="KEGG" id="sla:SERLADRAFT_416849"/>
<sequence length="572" mass="62385">MTYLTNGLANSHLFQQRPYTVSQSKRVLLAYERAKAISVIYGLTAEDVLTTSVKFWEMHTDPIMCMDSAAAILLTIQYNLCAGTLSMFSAGRPDISRVLQDVLSFTVSGQFCLTEVGHGLDAVHIETTAISLPSGGYELHTPNAGAAKHMPPTVPAGLPCVAVVFAQTIINGESRGVKPFLVPINDGYNMMPGISCKTLPCRNGNRPINHALTYFNRVHLPQSALLGSEAKPANFREAFFHGISRVASGTLAMSAFAIPVIQISSSIAARYSLRRTVFDAVSGKVKPVIAFRTQQVPILTALAQSFVLKALLSVVVPNFVNDELDFRSRHALATISKVVSIQHIQSAQLTLADRCGAQGLFDHNQIIELHTAMRGAAIAEGDILGISIRLASELLLGRYDIPESSQPDSLLARHEAGLFEEIRGLLIGMTHHRAEQFNNLILPQCVPLVEAIGHRMAFDAAVERGVPSYITDLYAASVVKMDPSWYVEHAELSRQEQRAMEDSAVQAAYPHLQEMVDQIGVDTFITAPIVSDQRWNEFVDSLDTIGDAQFDKPAFSHDSPSLADGRRPAARL</sequence>
<dbReference type="GO" id="GO:0071949">
    <property type="term" value="F:FAD binding"/>
    <property type="evidence" value="ECO:0007669"/>
    <property type="project" value="InterPro"/>
</dbReference>
<dbReference type="GO" id="GO:0005504">
    <property type="term" value="F:fatty acid binding"/>
    <property type="evidence" value="ECO:0007669"/>
    <property type="project" value="TreeGrafter"/>
</dbReference>
<dbReference type="GO" id="GO:0055088">
    <property type="term" value="P:lipid homeostasis"/>
    <property type="evidence" value="ECO:0007669"/>
    <property type="project" value="TreeGrafter"/>
</dbReference>
<proteinExistence type="predicted"/>
<feature type="domain" description="Acyl-CoA oxidase C-alpha1" evidence="2">
    <location>
        <begin position="261"/>
        <end position="385"/>
    </location>
</feature>
<accession>F8P2G3</accession>
<evidence type="ECO:0000313" key="3">
    <source>
        <dbReference type="EMBL" id="EGO22348.1"/>
    </source>
</evidence>
<gene>
    <name evidence="3" type="ORF">SERLADRAFT_416849</name>
</gene>